<evidence type="ECO:0000313" key="3">
    <source>
        <dbReference type="EMBL" id="GAT98091.1"/>
    </source>
</evidence>
<reference evidence="3 4" key="1">
    <citation type="submission" date="2016-05" db="EMBL/GenBank/DDBJ databases">
        <title>First whole genome sequencing of Entamoeba histolytica HM1:IMSS-clone-6.</title>
        <authorList>
            <person name="Mukherjee Avik.K."/>
            <person name="Izumyama S."/>
            <person name="Nakada-Tsukui K."/>
            <person name="Nozaki T."/>
        </authorList>
    </citation>
    <scope>NUCLEOTIDE SEQUENCE [LARGE SCALE GENOMIC DNA]</scope>
    <source>
        <strain evidence="3 4">HM1:IMSS clone 6</strain>
    </source>
</reference>
<name>A0A5K1VQA6_ENTHI</name>
<dbReference type="GO" id="GO:0005777">
    <property type="term" value="C:peroxisome"/>
    <property type="evidence" value="ECO:0007669"/>
    <property type="project" value="TreeGrafter"/>
</dbReference>
<evidence type="ECO:0000256" key="2">
    <source>
        <dbReference type="ARBA" id="ARBA00023002"/>
    </source>
</evidence>
<dbReference type="Proteomes" id="UP000078387">
    <property type="component" value="Unassembled WGS sequence"/>
</dbReference>
<evidence type="ECO:0000256" key="1">
    <source>
        <dbReference type="ARBA" id="ARBA00022857"/>
    </source>
</evidence>
<dbReference type="PANTHER" id="PTHR43296:SF2">
    <property type="entry name" value="PEROXISOMAL 2,4-DIENOYL-COA REDUCTASE [(3E)-ENOYL-COA-PRODUCING]"/>
    <property type="match status" value="1"/>
</dbReference>
<proteinExistence type="predicted"/>
<dbReference type="VEuPathDB" id="AmoebaDB:KM1_317310"/>
<dbReference type="VEuPathDB" id="AmoebaDB:EHI_086500"/>
<evidence type="ECO:0000313" key="4">
    <source>
        <dbReference type="Proteomes" id="UP000078387"/>
    </source>
</evidence>
<dbReference type="OMA" id="CFLKDYA"/>
<protein>
    <submittedName>
        <fullName evidence="3">Short chain dehydrogenase family protein</fullName>
    </submittedName>
</protein>
<dbReference type="Gene3D" id="3.40.50.720">
    <property type="entry name" value="NAD(P)-binding Rossmann-like Domain"/>
    <property type="match status" value="1"/>
</dbReference>
<dbReference type="InterPro" id="IPR036291">
    <property type="entry name" value="NAD(P)-bd_dom_sf"/>
</dbReference>
<dbReference type="GO" id="GO:0008670">
    <property type="term" value="F:2,4-dienoyl-CoA reductase (NADPH) activity"/>
    <property type="evidence" value="ECO:0007669"/>
    <property type="project" value="InterPro"/>
</dbReference>
<sequence length="447" mass="52073">MSNTTPPKSEIEYSKYITMRNKFIEASRQLTIAKKLLFQYSPERLDSEGNIVKNYKSKKEKKPKKNQISSKRCLFVKNSSIFEFSKNVDGCNVVTRQLTKTAAELDKFDKTTPLSTQRYKFKNNELAYCYGCHRICTSMHPVYVYSCRSCGELFQKNRNLTRDLSNTVSLVIGCRTKLGHQITLKLLRAGSTVIGTTRYPEDTKILFSQYEDYEIFKERLIIYNKGLDLDNNQLENDFKNLKNFIEQQYGHLNHFIFCAAQTIRVREKERNRVKEEIKETNRYGDAKFVKETNINSWKMTIEDLNQKEMEEVIRINSIAPTLLTKVLIPLLKKSTIRPYIIFVHAREGIFHCQKSKFHIHTNMAKASLAMLTLCLCSSHLKTENGIPFSVHGCDPGWISVDEYYENDKPFNVAPLDEVDGASRVLYPLFKELRSKSKTRRHYTKLTF</sequence>
<organism evidence="3 4">
    <name type="scientific">Entamoeba histolytica</name>
    <dbReference type="NCBI Taxonomy" id="5759"/>
    <lineage>
        <taxon>Eukaryota</taxon>
        <taxon>Amoebozoa</taxon>
        <taxon>Evosea</taxon>
        <taxon>Archamoebae</taxon>
        <taxon>Mastigamoebida</taxon>
        <taxon>Entamoebidae</taxon>
        <taxon>Entamoeba</taxon>
    </lineage>
</organism>
<dbReference type="GO" id="GO:0009062">
    <property type="term" value="P:fatty acid catabolic process"/>
    <property type="evidence" value="ECO:0007669"/>
    <property type="project" value="InterPro"/>
</dbReference>
<dbReference type="AlphaFoldDB" id="A0A5K1VQA6"/>
<dbReference type="PANTHER" id="PTHR43296">
    <property type="entry name" value="PEROXISOMAL 2,4-DIENOYL-COA REDUCTASE"/>
    <property type="match status" value="1"/>
</dbReference>
<keyword evidence="2" id="KW-0560">Oxidoreductase</keyword>
<comment type="caution">
    <text evidence="3">The sequence shown here is derived from an EMBL/GenBank/DDBJ whole genome shotgun (WGS) entry which is preliminary data.</text>
</comment>
<dbReference type="InterPro" id="IPR045017">
    <property type="entry name" value="DECR2-like"/>
</dbReference>
<dbReference type="EMBL" id="BDEQ01000001">
    <property type="protein sequence ID" value="GAT98091.1"/>
    <property type="molecule type" value="Genomic_DNA"/>
</dbReference>
<keyword evidence="1" id="KW-0521">NADP</keyword>
<dbReference type="VEuPathDB" id="AmoebaDB:EHI5A_143860"/>
<gene>
    <name evidence="3" type="ORF">CL6EHI_086500</name>
</gene>
<accession>A0A5K1VQA6</accession>
<dbReference type="SUPFAM" id="SSF51735">
    <property type="entry name" value="NAD(P)-binding Rossmann-fold domains"/>
    <property type="match status" value="1"/>
</dbReference>